<dbReference type="RefSeq" id="WP_338097452.1">
    <property type="nucleotide sequence ID" value="NZ_CP131061.1"/>
</dbReference>
<dbReference type="GO" id="GO:0005576">
    <property type="term" value="C:extracellular region"/>
    <property type="evidence" value="ECO:0007669"/>
    <property type="project" value="UniProtKB-SubCell"/>
</dbReference>
<dbReference type="Proteomes" id="UP001304970">
    <property type="component" value="Chromosome"/>
</dbReference>
<dbReference type="InterPro" id="IPR006626">
    <property type="entry name" value="PbH1"/>
</dbReference>
<evidence type="ECO:0000256" key="3">
    <source>
        <dbReference type="ARBA" id="ARBA00004613"/>
    </source>
</evidence>
<sequence>MNYSKMTKITMIFLFAMLLLIGIAGAQEWVVTTPGDTAKNTNITDSANFTFRQAVEKSVSGDTITFASNISAVNIIYGEIPIAKDLTISGNNANVIIGRSNSSATQEMGVFNISAGNVTFNRINIENGSTTTGNGGALLVTGKANVTLESCTLQRNKAVNGGALYLDGGNVTMRSTTVYKNSAITEGGAFYIKNGTVTMSNGVVEAHTAKNNTIQVVKGEFDANAVNFNSNTVSDVGSTINGAAGTLLTFKYCTFANNSGLKGGSIYALGTVNVDNCLFDSEKSVGSGGAILLDSGSHGTIRYSIFSNNKAGDDGGAVHIGSNATATLDTCTFDNNSAGYGGAVFNIGNATITSCTAINNTAKLFGGAIAAWNDGSTDMTKTVLTNNTANGNGTNQSAGGGLNVSRGHAVLGNNVIVGNKDPKSVDFGEENATVQSTGNNLVGLYRGTGKYPISSTDAAGITADQVFDTSSGYPTLTKDTGYRAGTSQAVVYTVALNSSSSNPALSVLGTSTGTPTQPSPADNESDPSVPNETDTEKPDDGGNKVSWIWYVIVAVVVIALLAASAYFLMQYRKKRQYKF</sequence>
<dbReference type="SMART" id="SM00710">
    <property type="entry name" value="PbH1"/>
    <property type="match status" value="6"/>
</dbReference>
<evidence type="ECO:0008006" key="12">
    <source>
        <dbReference type="Google" id="ProtNLM"/>
    </source>
</evidence>
<feature type="compositionally biased region" description="Low complexity" evidence="8">
    <location>
        <begin position="505"/>
        <end position="520"/>
    </location>
</feature>
<dbReference type="InterPro" id="IPR003368">
    <property type="entry name" value="POMP_repeat"/>
</dbReference>
<dbReference type="InterPro" id="IPR011050">
    <property type="entry name" value="Pectin_lyase_fold/virulence"/>
</dbReference>
<dbReference type="PANTHER" id="PTHR11319">
    <property type="entry name" value="G PROTEIN-COUPLED RECEPTOR-RELATED"/>
    <property type="match status" value="1"/>
</dbReference>
<organism evidence="10 11">
    <name type="scientific">Methanolapillus ohkumae</name>
    <dbReference type="NCBI Taxonomy" id="3028298"/>
    <lineage>
        <taxon>Archaea</taxon>
        <taxon>Methanobacteriati</taxon>
        <taxon>Methanobacteriota</taxon>
        <taxon>Stenosarchaea group</taxon>
        <taxon>Methanomicrobia</taxon>
        <taxon>Methanosarcinales</taxon>
        <taxon>Methanosarcinaceae</taxon>
        <taxon>Methanolapillus</taxon>
    </lineage>
</organism>
<proteinExistence type="predicted"/>
<protein>
    <recommendedName>
        <fullName evidence="12">Right-handed parallel beta-helix repeat-containing protein</fullName>
    </recommendedName>
</protein>
<dbReference type="SUPFAM" id="SSF51126">
    <property type="entry name" value="Pectin lyase-like"/>
    <property type="match status" value="2"/>
</dbReference>
<comment type="subcellular location">
    <subcellularLocation>
        <location evidence="1">Cell envelope</location>
    </subcellularLocation>
    <subcellularLocation>
        <location evidence="2">Cell outer membrane</location>
    </subcellularLocation>
    <subcellularLocation>
        <location evidence="3">Secreted</location>
    </subcellularLocation>
</comment>
<feature type="transmembrane region" description="Helical" evidence="9">
    <location>
        <begin position="547"/>
        <end position="569"/>
    </location>
</feature>
<evidence type="ECO:0000256" key="5">
    <source>
        <dbReference type="ARBA" id="ARBA00022729"/>
    </source>
</evidence>
<accession>A0AA96V6J7</accession>
<dbReference type="PANTHER" id="PTHR11319:SF35">
    <property type="entry name" value="OUTER MEMBRANE PROTEIN PMPC-RELATED"/>
    <property type="match status" value="1"/>
</dbReference>
<evidence type="ECO:0000256" key="2">
    <source>
        <dbReference type="ARBA" id="ARBA00004442"/>
    </source>
</evidence>
<evidence type="ECO:0000313" key="11">
    <source>
        <dbReference type="Proteomes" id="UP001304970"/>
    </source>
</evidence>
<dbReference type="Gene3D" id="2.160.20.10">
    <property type="entry name" value="Single-stranded right-handed beta-helix, Pectin lyase-like"/>
    <property type="match status" value="1"/>
</dbReference>
<dbReference type="GeneID" id="89228705"/>
<keyword evidence="7" id="KW-0998">Cell outer membrane</keyword>
<evidence type="ECO:0000256" key="9">
    <source>
        <dbReference type="SAM" id="Phobius"/>
    </source>
</evidence>
<evidence type="ECO:0000256" key="6">
    <source>
        <dbReference type="ARBA" id="ARBA00023136"/>
    </source>
</evidence>
<keyword evidence="5" id="KW-0732">Signal</keyword>
<keyword evidence="9" id="KW-1133">Transmembrane helix</keyword>
<reference evidence="10 11" key="1">
    <citation type="submission" date="2023-07" db="EMBL/GenBank/DDBJ databases">
        <title>Closed genome sequence of Methanosarcinaceae archaeon Am2.</title>
        <authorList>
            <person name="Poehlein A."/>
            <person name="Protasov E."/>
            <person name="Platt K."/>
            <person name="Reeh H."/>
            <person name="Daniel R."/>
            <person name="Brune A."/>
        </authorList>
    </citation>
    <scope>NUCLEOTIDE SEQUENCE [LARGE SCALE GENOMIC DNA]</scope>
    <source>
        <strain evidence="10 11">Am2</strain>
    </source>
</reference>
<name>A0AA96V6J7_9EURY</name>
<gene>
    <name evidence="10" type="ORF">MsAm2_12780</name>
</gene>
<keyword evidence="9" id="KW-0812">Transmembrane</keyword>
<evidence type="ECO:0000256" key="8">
    <source>
        <dbReference type="SAM" id="MobiDB-lite"/>
    </source>
</evidence>
<dbReference type="InterPro" id="IPR012334">
    <property type="entry name" value="Pectin_lyas_fold"/>
</dbReference>
<evidence type="ECO:0000256" key="1">
    <source>
        <dbReference type="ARBA" id="ARBA00004196"/>
    </source>
</evidence>
<evidence type="ECO:0000256" key="4">
    <source>
        <dbReference type="ARBA" id="ARBA00022525"/>
    </source>
</evidence>
<keyword evidence="4" id="KW-0964">Secreted</keyword>
<dbReference type="AlphaFoldDB" id="A0AA96V6J7"/>
<evidence type="ECO:0000256" key="7">
    <source>
        <dbReference type="ARBA" id="ARBA00023237"/>
    </source>
</evidence>
<feature type="region of interest" description="Disordered" evidence="8">
    <location>
        <begin position="505"/>
        <end position="540"/>
    </location>
</feature>
<dbReference type="Pfam" id="PF02415">
    <property type="entry name" value="Chlam_PMP"/>
    <property type="match status" value="2"/>
</dbReference>
<keyword evidence="11" id="KW-1185">Reference proteome</keyword>
<evidence type="ECO:0000313" key="10">
    <source>
        <dbReference type="EMBL" id="WNY27479.1"/>
    </source>
</evidence>
<dbReference type="EMBL" id="CP131061">
    <property type="protein sequence ID" value="WNY27479.1"/>
    <property type="molecule type" value="Genomic_DNA"/>
</dbReference>
<keyword evidence="6 9" id="KW-0472">Membrane</keyword>